<reference evidence="1" key="1">
    <citation type="submission" date="2021-01" db="EMBL/GenBank/DDBJ databases">
        <title>Whole genome shotgun sequence of Actinocatenispora rupis NBRC 107355.</title>
        <authorList>
            <person name="Komaki H."/>
            <person name="Tamura T."/>
        </authorList>
    </citation>
    <scope>NUCLEOTIDE SEQUENCE</scope>
    <source>
        <strain evidence="1">NBRC 107355</strain>
    </source>
</reference>
<evidence type="ECO:0000313" key="1">
    <source>
        <dbReference type="EMBL" id="GID10372.1"/>
    </source>
</evidence>
<dbReference type="AlphaFoldDB" id="A0A8J3NB80"/>
<organism evidence="1 2">
    <name type="scientific">Actinocatenispora rupis</name>
    <dbReference type="NCBI Taxonomy" id="519421"/>
    <lineage>
        <taxon>Bacteria</taxon>
        <taxon>Bacillati</taxon>
        <taxon>Actinomycetota</taxon>
        <taxon>Actinomycetes</taxon>
        <taxon>Micromonosporales</taxon>
        <taxon>Micromonosporaceae</taxon>
        <taxon>Actinocatenispora</taxon>
    </lineage>
</organism>
<keyword evidence="2" id="KW-1185">Reference proteome</keyword>
<accession>A0A8J3NB80</accession>
<name>A0A8J3NB80_9ACTN</name>
<dbReference type="Proteomes" id="UP000612808">
    <property type="component" value="Unassembled WGS sequence"/>
</dbReference>
<proteinExistence type="predicted"/>
<evidence type="ECO:0000313" key="2">
    <source>
        <dbReference type="Proteomes" id="UP000612808"/>
    </source>
</evidence>
<protein>
    <submittedName>
        <fullName evidence="1">Septation ring formation regulator EzrA</fullName>
    </submittedName>
</protein>
<dbReference type="EMBL" id="BOMB01000007">
    <property type="protein sequence ID" value="GID10372.1"/>
    <property type="molecule type" value="Genomic_DNA"/>
</dbReference>
<gene>
    <name evidence="1" type="ORF">Aru02nite_12610</name>
</gene>
<sequence length="117" mass="13207">MVLALVFVALILAYAYPVRTYLSQRAQIAQLSESQAAQRRRIADLRDQRAKWNDPKYVEAQAKDRLRMVRPGDKVYAVYGDTTPRKSGGGSGTRVRSEGPWYAKMWSSVQGADRSAR</sequence>
<dbReference type="InterPro" id="IPR007060">
    <property type="entry name" value="FtsL/DivIC"/>
</dbReference>
<dbReference type="Pfam" id="PF04977">
    <property type="entry name" value="DivIC"/>
    <property type="match status" value="1"/>
</dbReference>
<comment type="caution">
    <text evidence="1">The sequence shown here is derived from an EMBL/GenBank/DDBJ whole genome shotgun (WGS) entry which is preliminary data.</text>
</comment>